<organism evidence="2 3">
    <name type="scientific">Kribbella koreensis</name>
    <dbReference type="NCBI Taxonomy" id="57909"/>
    <lineage>
        <taxon>Bacteria</taxon>
        <taxon>Bacillati</taxon>
        <taxon>Actinomycetota</taxon>
        <taxon>Actinomycetes</taxon>
        <taxon>Propionibacteriales</taxon>
        <taxon>Kribbellaceae</taxon>
        <taxon>Kribbella</taxon>
    </lineage>
</organism>
<evidence type="ECO:0000259" key="1">
    <source>
        <dbReference type="SMART" id="SM00421"/>
    </source>
</evidence>
<comment type="caution">
    <text evidence="2">The sequence shown here is derived from an EMBL/GenBank/DDBJ whole genome shotgun (WGS) entry which is preliminary data.</text>
</comment>
<dbReference type="Proteomes" id="UP001500542">
    <property type="component" value="Unassembled WGS sequence"/>
</dbReference>
<dbReference type="RefSeq" id="WP_343970828.1">
    <property type="nucleotide sequence ID" value="NZ_BAAAHK010000007.1"/>
</dbReference>
<name>A0ABP4AXY7_9ACTN</name>
<sequence>MFESLGVTEQTLTIYRTLLQHPQLLQKSDGELQTALATSGAITEAEAVRELVRLRDLGLIVPRWNIADQEYPIDPAVGFERLAARQRERIDGLAETLKNDETNAKGFTADYHEFLAQKTARQVELFEGSEAAYQRMQKFQPQKLCWGMLPASGVRTHELEDSPDRPFLERGIDARYLLTEAHLKTPGAREYALWSMGYGAKVRTVPSLPMKLVIFDDAVVLGIDPADPSVGAVVHHSVAVVNLAREYYESYWRRADDPFADEQRDDDGISSMEAELLQLLVQGATDEQAGRKLGVSLRTVRRMAAKLSEQAGASGRFELGVRAAQRGWVR</sequence>
<reference evidence="3" key="1">
    <citation type="journal article" date="2019" name="Int. J. Syst. Evol. Microbiol.">
        <title>The Global Catalogue of Microorganisms (GCM) 10K type strain sequencing project: providing services to taxonomists for standard genome sequencing and annotation.</title>
        <authorList>
            <consortium name="The Broad Institute Genomics Platform"/>
            <consortium name="The Broad Institute Genome Sequencing Center for Infectious Disease"/>
            <person name="Wu L."/>
            <person name="Ma J."/>
        </authorList>
    </citation>
    <scope>NUCLEOTIDE SEQUENCE [LARGE SCALE GENOMIC DNA]</scope>
    <source>
        <strain evidence="3">JCM 10977</strain>
    </source>
</reference>
<gene>
    <name evidence="2" type="ORF">GCM10009554_36070</name>
</gene>
<dbReference type="InterPro" id="IPR036388">
    <property type="entry name" value="WH-like_DNA-bd_sf"/>
</dbReference>
<evidence type="ECO:0000313" key="3">
    <source>
        <dbReference type="Proteomes" id="UP001500542"/>
    </source>
</evidence>
<dbReference type="EMBL" id="BAAAHK010000007">
    <property type="protein sequence ID" value="GAA0943038.1"/>
    <property type="molecule type" value="Genomic_DNA"/>
</dbReference>
<dbReference type="SMART" id="SM00421">
    <property type="entry name" value="HTH_LUXR"/>
    <property type="match status" value="1"/>
</dbReference>
<keyword evidence="3" id="KW-1185">Reference proteome</keyword>
<evidence type="ECO:0000313" key="2">
    <source>
        <dbReference type="EMBL" id="GAA0943038.1"/>
    </source>
</evidence>
<accession>A0ABP4AXY7</accession>
<proteinExistence type="predicted"/>
<dbReference type="SUPFAM" id="SSF46894">
    <property type="entry name" value="C-terminal effector domain of the bipartite response regulators"/>
    <property type="match status" value="1"/>
</dbReference>
<dbReference type="Gene3D" id="1.10.10.10">
    <property type="entry name" value="Winged helix-like DNA-binding domain superfamily/Winged helix DNA-binding domain"/>
    <property type="match status" value="1"/>
</dbReference>
<feature type="domain" description="HTH luxR-type" evidence="1">
    <location>
        <begin position="266"/>
        <end position="323"/>
    </location>
</feature>
<protein>
    <recommendedName>
        <fullName evidence="1">HTH luxR-type domain-containing protein</fullName>
    </recommendedName>
</protein>
<dbReference type="InterPro" id="IPR000792">
    <property type="entry name" value="Tscrpt_reg_LuxR_C"/>
</dbReference>
<dbReference type="InterPro" id="IPR016032">
    <property type="entry name" value="Sig_transdc_resp-reg_C-effctor"/>
</dbReference>